<keyword evidence="3" id="KW-1185">Reference proteome</keyword>
<dbReference type="OrthoDB" id="4638065at2759"/>
<evidence type="ECO:0000256" key="1">
    <source>
        <dbReference type="SAM" id="MobiDB-lite"/>
    </source>
</evidence>
<dbReference type="Gene3D" id="3.60.130.30">
    <property type="match status" value="1"/>
</dbReference>
<organism evidence="2 3">
    <name type="scientific">Diaporthe ampelina</name>
    <dbReference type="NCBI Taxonomy" id="1214573"/>
    <lineage>
        <taxon>Eukaryota</taxon>
        <taxon>Fungi</taxon>
        <taxon>Dikarya</taxon>
        <taxon>Ascomycota</taxon>
        <taxon>Pezizomycotina</taxon>
        <taxon>Sordariomycetes</taxon>
        <taxon>Sordariomycetidae</taxon>
        <taxon>Diaporthales</taxon>
        <taxon>Diaporthaceae</taxon>
        <taxon>Diaporthe</taxon>
    </lineage>
</organism>
<dbReference type="EMBL" id="LCUC01000199">
    <property type="protein sequence ID" value="KKY34505.1"/>
    <property type="molecule type" value="Genomic_DNA"/>
</dbReference>
<reference evidence="2 3" key="2">
    <citation type="submission" date="2015-05" db="EMBL/GenBank/DDBJ databases">
        <authorList>
            <person name="Morales-Cruz A."/>
            <person name="Amrine K.C."/>
            <person name="Cantu D."/>
        </authorList>
    </citation>
    <scope>NUCLEOTIDE SEQUENCE [LARGE SCALE GENOMIC DNA]</scope>
    <source>
        <strain evidence="2">DA912</strain>
    </source>
</reference>
<reference evidence="2 3" key="1">
    <citation type="submission" date="2015-05" db="EMBL/GenBank/DDBJ databases">
        <title>Distinctive expansion of gene families associated with plant cell wall degradation and secondary metabolism in the genomes of grapevine trunk pathogens.</title>
        <authorList>
            <person name="Lawrence D.P."/>
            <person name="Travadon R."/>
            <person name="Rolshausen P.E."/>
            <person name="Baumgartner K."/>
        </authorList>
    </citation>
    <scope>NUCLEOTIDE SEQUENCE [LARGE SCALE GENOMIC DNA]</scope>
    <source>
        <strain evidence="2">DA912</strain>
    </source>
</reference>
<comment type="caution">
    <text evidence="2">The sequence shown here is derived from an EMBL/GenBank/DDBJ whole genome shotgun (WGS) entry which is preliminary data.</text>
</comment>
<accession>A0A0G2I3E8</accession>
<proteinExistence type="predicted"/>
<evidence type="ECO:0000313" key="2">
    <source>
        <dbReference type="EMBL" id="KKY34505.1"/>
    </source>
</evidence>
<gene>
    <name evidence="2" type="ORF">UCDDA912_g05508</name>
</gene>
<evidence type="ECO:0000313" key="3">
    <source>
        <dbReference type="Proteomes" id="UP000034680"/>
    </source>
</evidence>
<sequence>MGTFLISDSLSNLYFEEDTVIDNDELHIMELATDIRNIRFKTPAEIADGAVESIQEDNRTVETFKVHERTVCRVKFSDVNAFGNGSPYSSSQVSKSLEQKINEDLGAQPDIQVERWVTAHVLLSTAGQIGGRTDDYWKRARSLAQQQIYLNPNLENEVKQQIDAGNHKKDPVFSKMLALVKKGCPMKGHNLYHQAKRNDYATTNGLLHKIENVDIVLVLDQSDNLILIQCSDVFKNLLTKAVHKLVVQSFETYSSLVPAPFPDMTRHGLHWISFLAERPDLDFRNPDNDPRVAKSGLFHIGARCEVGDPSGRKLPGPTKDNAGRRVPLRGDVFHQLVKLRYSAFGACTEISKFFFQILEPSLLQEYIRVADEVAKLDVPFATRRSGEPFLMRALLVNQMTYEHQDTGDWHHGFAFLLPMGDFSGGDLVLRELGLQVEAPPGCLQMFRGRELRHSITKWTGRRFVCVNVTHEAVRRWALRSLGEEVSGTPTSLAPSIMADCIDEEPEDVVPEDQREEEMYSWSYVSEEELEGSSHGGSEASLPSKADRKRTSTSKHRAASSSDASAEASDKDASSTKRQKKA</sequence>
<dbReference type="Proteomes" id="UP000034680">
    <property type="component" value="Unassembled WGS sequence"/>
</dbReference>
<feature type="region of interest" description="Disordered" evidence="1">
    <location>
        <begin position="505"/>
        <end position="581"/>
    </location>
</feature>
<protein>
    <submittedName>
        <fullName evidence="2">Uncharacterized protein</fullName>
    </submittedName>
</protein>
<feature type="compositionally biased region" description="Acidic residues" evidence="1">
    <location>
        <begin position="505"/>
        <end position="515"/>
    </location>
</feature>
<dbReference type="STRING" id="1214573.A0A0G2I3E8"/>
<dbReference type="AlphaFoldDB" id="A0A0G2I3E8"/>
<name>A0A0G2I3E8_9PEZI</name>